<keyword evidence="2" id="KW-1185">Reference proteome</keyword>
<proteinExistence type="predicted"/>
<name>A0A6I3KI32_9HYPH</name>
<gene>
    <name evidence="1" type="ORF">GIW81_13630</name>
</gene>
<dbReference type="EMBL" id="WMBQ01000002">
    <property type="protein sequence ID" value="MTD95375.1"/>
    <property type="molecule type" value="Genomic_DNA"/>
</dbReference>
<reference evidence="1 2" key="1">
    <citation type="submission" date="2019-11" db="EMBL/GenBank/DDBJ databases">
        <title>Identification of a novel strain.</title>
        <authorList>
            <person name="Xu Q."/>
            <person name="Wang G."/>
        </authorList>
    </citation>
    <scope>NUCLEOTIDE SEQUENCE [LARGE SCALE GENOMIC DNA]</scope>
    <source>
        <strain evidence="2">xq</strain>
    </source>
</reference>
<dbReference type="Proteomes" id="UP000440694">
    <property type="component" value="Unassembled WGS sequence"/>
</dbReference>
<comment type="caution">
    <text evidence="1">The sequence shown here is derived from an EMBL/GenBank/DDBJ whole genome shotgun (WGS) entry which is preliminary data.</text>
</comment>
<protein>
    <submittedName>
        <fullName evidence="1">Uncharacterized protein</fullName>
    </submittedName>
</protein>
<dbReference type="RefSeq" id="WP_154739927.1">
    <property type="nucleotide sequence ID" value="NZ_WMBQ01000002.1"/>
</dbReference>
<evidence type="ECO:0000313" key="2">
    <source>
        <dbReference type="Proteomes" id="UP000440694"/>
    </source>
</evidence>
<sequence>MTTAKAFGWVVQVTPRGPSPALKFNVAEPDKSQAVEAVRRRVHQASGAAVEATSALTSHDVYGVLRLKRGDVSRAD</sequence>
<evidence type="ECO:0000313" key="1">
    <source>
        <dbReference type="EMBL" id="MTD95375.1"/>
    </source>
</evidence>
<organism evidence="1 2">
    <name type="scientific">Hyphomicrobium album</name>
    <dbReference type="NCBI Taxonomy" id="2665159"/>
    <lineage>
        <taxon>Bacteria</taxon>
        <taxon>Pseudomonadati</taxon>
        <taxon>Pseudomonadota</taxon>
        <taxon>Alphaproteobacteria</taxon>
        <taxon>Hyphomicrobiales</taxon>
        <taxon>Hyphomicrobiaceae</taxon>
        <taxon>Hyphomicrobium</taxon>
    </lineage>
</organism>
<dbReference type="AlphaFoldDB" id="A0A6I3KI32"/>
<accession>A0A6I3KI32</accession>